<protein>
    <submittedName>
        <fullName evidence="5">TetR family transcriptional regulator</fullName>
    </submittedName>
</protein>
<feature type="region of interest" description="Disordered" evidence="3">
    <location>
        <begin position="1"/>
        <end position="29"/>
    </location>
</feature>
<comment type="caution">
    <text evidence="5">The sequence shown here is derived from an EMBL/GenBank/DDBJ whole genome shotgun (WGS) entry which is preliminary data.</text>
</comment>
<feature type="DNA-binding region" description="H-T-H motif" evidence="2">
    <location>
        <begin position="56"/>
        <end position="75"/>
    </location>
</feature>
<dbReference type="Pfam" id="PF00440">
    <property type="entry name" value="TetR_N"/>
    <property type="match status" value="1"/>
</dbReference>
<keyword evidence="1 2" id="KW-0238">DNA-binding</keyword>
<evidence type="ECO:0000256" key="2">
    <source>
        <dbReference type="PROSITE-ProRule" id="PRU00335"/>
    </source>
</evidence>
<dbReference type="RefSeq" id="WP_212987957.1">
    <property type="nucleotide sequence ID" value="NZ_BAABEA010000009.1"/>
</dbReference>
<dbReference type="PROSITE" id="PS50977">
    <property type="entry name" value="HTH_TETR_2"/>
    <property type="match status" value="1"/>
</dbReference>
<dbReference type="PANTHER" id="PTHR30055:SF200">
    <property type="entry name" value="HTH-TYPE TRANSCRIPTIONAL REPRESSOR BDCR"/>
    <property type="match status" value="1"/>
</dbReference>
<dbReference type="Pfam" id="PF17932">
    <property type="entry name" value="TetR_C_24"/>
    <property type="match status" value="1"/>
</dbReference>
<evidence type="ECO:0000256" key="1">
    <source>
        <dbReference type="ARBA" id="ARBA00023125"/>
    </source>
</evidence>
<dbReference type="EMBL" id="BOQL01000018">
    <property type="protein sequence ID" value="GIM65685.1"/>
    <property type="molecule type" value="Genomic_DNA"/>
</dbReference>
<gene>
    <name evidence="5" type="ORF">Aau02nite_18920</name>
</gene>
<sequence length="238" mass="26366">MAKRRQARFTTQDLEGLPELDDESPTLWDESRGEVPRKLLTSAVRCFASNGFHATTTRDISSGVGLSPGALYVHFPSKEDVLFEIIRTAHRRVLSYVSEPAVLTVEDPVRHLRALVARYTEWHARHHVAARVSQYELAGLSAAHYEEIVEVRHETNVVFRAAVERGVTTGVFADIDVKRVSRAILSLGIDLIRWYRLDGSDSPGQLGEFTAQLALKMVMTPDIDLEAAGVGAQSTSAE</sequence>
<dbReference type="InterPro" id="IPR001647">
    <property type="entry name" value="HTH_TetR"/>
</dbReference>
<dbReference type="InterPro" id="IPR041490">
    <property type="entry name" value="KstR2_TetR_C"/>
</dbReference>
<reference evidence="5" key="1">
    <citation type="submission" date="2021-03" db="EMBL/GenBank/DDBJ databases">
        <title>Whole genome shotgun sequence of Actinoplanes auranticolor NBRC 12245.</title>
        <authorList>
            <person name="Komaki H."/>
            <person name="Tamura T."/>
        </authorList>
    </citation>
    <scope>NUCLEOTIDE SEQUENCE</scope>
    <source>
        <strain evidence="5">NBRC 12245</strain>
    </source>
</reference>
<accession>A0A919S5N5</accession>
<evidence type="ECO:0000256" key="3">
    <source>
        <dbReference type="SAM" id="MobiDB-lite"/>
    </source>
</evidence>
<dbReference type="AlphaFoldDB" id="A0A919S5N5"/>
<dbReference type="InterPro" id="IPR009057">
    <property type="entry name" value="Homeodomain-like_sf"/>
</dbReference>
<dbReference type="PROSITE" id="PS01081">
    <property type="entry name" value="HTH_TETR_1"/>
    <property type="match status" value="1"/>
</dbReference>
<dbReference type="SUPFAM" id="SSF48498">
    <property type="entry name" value="Tetracyclin repressor-like, C-terminal domain"/>
    <property type="match status" value="1"/>
</dbReference>
<feature type="domain" description="HTH tetR-type" evidence="4">
    <location>
        <begin position="33"/>
        <end position="93"/>
    </location>
</feature>
<organism evidence="5 6">
    <name type="scientific">Actinoplanes auranticolor</name>
    <dbReference type="NCBI Taxonomy" id="47988"/>
    <lineage>
        <taxon>Bacteria</taxon>
        <taxon>Bacillati</taxon>
        <taxon>Actinomycetota</taxon>
        <taxon>Actinomycetes</taxon>
        <taxon>Micromonosporales</taxon>
        <taxon>Micromonosporaceae</taxon>
        <taxon>Actinoplanes</taxon>
    </lineage>
</organism>
<evidence type="ECO:0000313" key="5">
    <source>
        <dbReference type="EMBL" id="GIM65685.1"/>
    </source>
</evidence>
<evidence type="ECO:0000313" key="6">
    <source>
        <dbReference type="Proteomes" id="UP000681340"/>
    </source>
</evidence>
<dbReference type="PANTHER" id="PTHR30055">
    <property type="entry name" value="HTH-TYPE TRANSCRIPTIONAL REGULATOR RUTR"/>
    <property type="match status" value="1"/>
</dbReference>
<name>A0A919S5N5_9ACTN</name>
<evidence type="ECO:0000259" key="4">
    <source>
        <dbReference type="PROSITE" id="PS50977"/>
    </source>
</evidence>
<dbReference type="InterPro" id="IPR036271">
    <property type="entry name" value="Tet_transcr_reg_TetR-rel_C_sf"/>
</dbReference>
<dbReference type="Gene3D" id="1.10.357.10">
    <property type="entry name" value="Tetracycline Repressor, domain 2"/>
    <property type="match status" value="1"/>
</dbReference>
<dbReference type="GO" id="GO:0000976">
    <property type="term" value="F:transcription cis-regulatory region binding"/>
    <property type="evidence" value="ECO:0007669"/>
    <property type="project" value="TreeGrafter"/>
</dbReference>
<dbReference type="InterPro" id="IPR050109">
    <property type="entry name" value="HTH-type_TetR-like_transc_reg"/>
</dbReference>
<dbReference type="SUPFAM" id="SSF46689">
    <property type="entry name" value="Homeodomain-like"/>
    <property type="match status" value="1"/>
</dbReference>
<keyword evidence="6" id="KW-1185">Reference proteome</keyword>
<proteinExistence type="predicted"/>
<dbReference type="Proteomes" id="UP000681340">
    <property type="component" value="Unassembled WGS sequence"/>
</dbReference>
<dbReference type="PRINTS" id="PR00455">
    <property type="entry name" value="HTHTETR"/>
</dbReference>
<dbReference type="InterPro" id="IPR023772">
    <property type="entry name" value="DNA-bd_HTH_TetR-type_CS"/>
</dbReference>
<dbReference type="GO" id="GO:0003700">
    <property type="term" value="F:DNA-binding transcription factor activity"/>
    <property type="evidence" value="ECO:0007669"/>
    <property type="project" value="TreeGrafter"/>
</dbReference>